<feature type="compositionally biased region" description="Basic residues" evidence="6">
    <location>
        <begin position="1385"/>
        <end position="1394"/>
    </location>
</feature>
<organism evidence="8 9">
    <name type="scientific">Amoebophilus asiaticus (strain 5a2)</name>
    <dbReference type="NCBI Taxonomy" id="452471"/>
    <lineage>
        <taxon>Bacteria</taxon>
        <taxon>Pseudomonadati</taxon>
        <taxon>Bacteroidota</taxon>
        <taxon>Cytophagia</taxon>
        <taxon>Cytophagales</taxon>
        <taxon>Amoebophilaceae</taxon>
        <taxon>Candidatus Amoebophilus</taxon>
    </lineage>
</organism>
<keyword evidence="9" id="KW-1185">Reference proteome</keyword>
<dbReference type="InterPro" id="IPR027417">
    <property type="entry name" value="P-loop_NTPase"/>
</dbReference>
<dbReference type="eggNOG" id="COG3950">
    <property type="taxonomic scope" value="Bacteria"/>
</dbReference>
<evidence type="ECO:0000259" key="7">
    <source>
        <dbReference type="Pfam" id="PF13304"/>
    </source>
</evidence>
<evidence type="ECO:0000313" key="8">
    <source>
        <dbReference type="EMBL" id="ACE06009.1"/>
    </source>
</evidence>
<protein>
    <recommendedName>
        <fullName evidence="7">ATPase AAA-type core domain-containing protein</fullName>
    </recommendedName>
</protein>
<dbReference type="GO" id="GO:0005886">
    <property type="term" value="C:plasma membrane"/>
    <property type="evidence" value="ECO:0007669"/>
    <property type="project" value="UniProtKB-SubCell"/>
</dbReference>
<dbReference type="GO" id="GO:0016887">
    <property type="term" value="F:ATP hydrolysis activity"/>
    <property type="evidence" value="ECO:0007669"/>
    <property type="project" value="InterPro"/>
</dbReference>
<dbReference type="EMBL" id="CP001102">
    <property type="protein sequence ID" value="ACE06009.1"/>
    <property type="molecule type" value="Genomic_DNA"/>
</dbReference>
<evidence type="ECO:0000256" key="4">
    <source>
        <dbReference type="ARBA" id="ARBA00022475"/>
    </source>
</evidence>
<evidence type="ECO:0000313" key="9">
    <source>
        <dbReference type="Proteomes" id="UP000001227"/>
    </source>
</evidence>
<keyword evidence="3" id="KW-0813">Transport</keyword>
<dbReference type="STRING" id="452471.Aasi_0608"/>
<dbReference type="GO" id="GO:0005524">
    <property type="term" value="F:ATP binding"/>
    <property type="evidence" value="ECO:0007669"/>
    <property type="project" value="InterPro"/>
</dbReference>
<evidence type="ECO:0000256" key="1">
    <source>
        <dbReference type="ARBA" id="ARBA00004202"/>
    </source>
</evidence>
<dbReference type="HOGENOM" id="CLU_254085_0_0_10"/>
<feature type="compositionally biased region" description="Basic and acidic residues" evidence="6">
    <location>
        <begin position="1395"/>
        <end position="1404"/>
    </location>
</feature>
<comment type="subcellular location">
    <subcellularLocation>
        <location evidence="1">Cell membrane</location>
        <topology evidence="1">Peripheral membrane protein</topology>
    </subcellularLocation>
</comment>
<accession>B3ES07</accession>
<dbReference type="Proteomes" id="UP000001227">
    <property type="component" value="Chromosome"/>
</dbReference>
<feature type="region of interest" description="Disordered" evidence="6">
    <location>
        <begin position="39"/>
        <end position="72"/>
    </location>
</feature>
<reference evidence="8 9" key="1">
    <citation type="journal article" date="2010" name="J. Bacteriol.">
        <title>The genome of the amoeba symbiont 'Candidatus Amoebophilus asiaticus' reveals common mechanisms for host cell interaction among amoeba-associated bacteria.</title>
        <authorList>
            <person name="Schmitz-Esser S."/>
            <person name="Tischler P."/>
            <person name="Arnold R."/>
            <person name="Montanaro J."/>
            <person name="Wagner M."/>
            <person name="Rattei T."/>
            <person name="Horn M."/>
        </authorList>
    </citation>
    <scope>NUCLEOTIDE SEQUENCE [LARGE SCALE GENOMIC DNA]</scope>
    <source>
        <strain evidence="8 9">5a2</strain>
    </source>
</reference>
<dbReference type="PANTHER" id="PTHR43166:SF9">
    <property type="entry name" value="GLUTAMATE_ASPARTATE IMPORT ATP-BINDING PROTEIN GLTL"/>
    <property type="match status" value="1"/>
</dbReference>
<feature type="domain" description="ATPase AAA-type core" evidence="7">
    <location>
        <begin position="532"/>
        <end position="888"/>
    </location>
</feature>
<dbReference type="RefSeq" id="WP_012472775.1">
    <property type="nucleotide sequence ID" value="NC_010830.1"/>
</dbReference>
<proteinExistence type="inferred from homology"/>
<comment type="similarity">
    <text evidence="2">Belongs to the ABC transporter superfamily.</text>
</comment>
<feature type="compositionally biased region" description="Basic and acidic residues" evidence="6">
    <location>
        <begin position="1371"/>
        <end position="1384"/>
    </location>
</feature>
<feature type="region of interest" description="Disordered" evidence="6">
    <location>
        <begin position="1369"/>
        <end position="1404"/>
    </location>
</feature>
<evidence type="ECO:0000256" key="2">
    <source>
        <dbReference type="ARBA" id="ARBA00005417"/>
    </source>
</evidence>
<keyword evidence="4" id="KW-1003">Cell membrane</keyword>
<gene>
    <name evidence="8" type="ordered locus">Aasi_0608</name>
</gene>
<dbReference type="Pfam" id="PF13304">
    <property type="entry name" value="AAA_21"/>
    <property type="match status" value="1"/>
</dbReference>
<dbReference type="InterPro" id="IPR050086">
    <property type="entry name" value="MetN_ABC_transporter-like"/>
</dbReference>
<dbReference type="Gene3D" id="3.40.50.300">
    <property type="entry name" value="P-loop containing nucleotide triphosphate hydrolases"/>
    <property type="match status" value="1"/>
</dbReference>
<dbReference type="CDD" id="cd00267">
    <property type="entry name" value="ABC_ATPase"/>
    <property type="match status" value="1"/>
</dbReference>
<dbReference type="KEGG" id="aas:Aasi_0608"/>
<evidence type="ECO:0000256" key="6">
    <source>
        <dbReference type="SAM" id="MobiDB-lite"/>
    </source>
</evidence>
<dbReference type="OrthoDB" id="9805802at2"/>
<feature type="compositionally biased region" description="Basic and acidic residues" evidence="6">
    <location>
        <begin position="45"/>
        <end position="67"/>
    </location>
</feature>
<keyword evidence="5" id="KW-0472">Membrane</keyword>
<name>B3ES07_AMOA5</name>
<dbReference type="SUPFAM" id="SSF52540">
    <property type="entry name" value="P-loop containing nucleoside triphosphate hydrolases"/>
    <property type="match status" value="1"/>
</dbReference>
<sequence length="1404" mass="161260">MPLLSEQTQQRRIHLQLAREKQPAKVVIYQGAGLMGGMQEEENDERMGQEYTKESKDNTKEEIKHLDSAPANREEEDLLKNTDYSNLPIPTKDISADNLPIFQEPLNTVQCLQGSYTIDGKVFRRQNVSGNGMDCFFNAAGLKREEQIAKLKQYKNDTTVRDMITNEIISAAKSSYELPAEVKKLINYTLYESQIEPINRLKEERNKQLTDQSKKSEEQDIKKLPPVLQNIDRQEEEILAALRQRASTVEVYMAFVENHIGNREMIVALHDVQGDNPTNQEANFTSIDAIAYINNLGIKIYQPDNRILHLTHQFTPQNATKIVYLYHSGIHFQTLIPGRNQEKAVELKPEEESTKEDLETFQPELEEVDLGQSISSCLEAQTIPDEHMEGFEVQGNMEKRWSPIHQEPEWSTYAKVIQTSGVDNSESEYSSSEEKEQMFQSLKENHPGLGYIDDKHNPYNRKGAKRAEKIQRRLEREAVLRHQLQEYEMNGITVKKCQGSRKITKIEFLKGIAQQVAPHLVELGTWEDIPEFVVITGKNGAGKSQLFEYIESVLNTHNPTINFLFRGPDYNNSHVAHNFDTNRDTDYFIKNSTQRKDLIADIIKYYRSGEISLRWQSWNLYRDILGKIDEGSLHQFPKKKDDNLPHSIAARLDEFNTDKQKLREQEIGKLIDSHKDYNSESHNVKDPLQALGKIFNLYEQRIEALLEHYRQFEYLNTLFEFRCKKKQKQKESVDSYRDFLRYIQDEESINKLIKKYIKEELRIVSPCEEANRILVREEYNFPYKLVFTSTDGHKKIKLERKAVKGDIRVPSSSLSSGEKMLLDLMAWLFYFQGVSAEGEDPAQVQKVDIMLLDEPDRHLDPDLCKMLYTFLHDEFVKKRHIQVFITTHRLDTVISAPKNSIYIMGERSLKQDKNTAVSKMTSTVIERATSSRSAASALSGGGLTVIRDENYVLVENKPDVKFYNIIYQKFLASSQLGNCMTKLIFMPVGIKFKKFTRKAGKLQSCFGTMMEMLKGSSTEHSNEFTELMKTSEDLITELKGMAHQGGGCSQVMKKVNEITLYEGKYDEKGRVLPGGNLQELEDKHYPEVIWGLIDNDDAVRKGESRGVGGVHAIDQVYSFENYICMPLNLFYYIKDYQHYEEGLSSGATLKTMLDNFNEEATTQEDLQRISDSVITYLVEVNNNKEKPIEFLSPFELNSENQVPVLLINGNTITYPKAFISDRGHTLLGNISSIIFGKRDEERMRTLLFKSLERIPVKFLPSKLLEPIQHLQSSVKVNKPTAGTQGSNNKSNKANNEKTLAAIIVWLNFKKELARIRTSKNSEEKIALSLPGVKKDDIIHFCIKQLQMKKIKIMSDGTICEEQEERIEEEGEKAKVQLGKKDKPVKGKKGNRTAAKKVDKEDKKG</sequence>
<dbReference type="InterPro" id="IPR003959">
    <property type="entry name" value="ATPase_AAA_core"/>
</dbReference>
<dbReference type="PANTHER" id="PTHR43166">
    <property type="entry name" value="AMINO ACID IMPORT ATP-BINDING PROTEIN"/>
    <property type="match status" value="1"/>
</dbReference>
<evidence type="ECO:0000256" key="5">
    <source>
        <dbReference type="ARBA" id="ARBA00023136"/>
    </source>
</evidence>
<evidence type="ECO:0000256" key="3">
    <source>
        <dbReference type="ARBA" id="ARBA00022448"/>
    </source>
</evidence>